<dbReference type="RefSeq" id="WP_344875966.1">
    <property type="nucleotide sequence ID" value="NZ_BAAAZP010000040.1"/>
</dbReference>
<dbReference type="Pfam" id="PF13469">
    <property type="entry name" value="Sulfotransfer_3"/>
    <property type="match status" value="1"/>
</dbReference>
<dbReference type="InterPro" id="IPR027417">
    <property type="entry name" value="P-loop_NTPase"/>
</dbReference>
<protein>
    <submittedName>
        <fullName evidence="3">Sulfotransferase</fullName>
    </submittedName>
</protein>
<accession>A0ABP7BH93</accession>
<evidence type="ECO:0000313" key="4">
    <source>
        <dbReference type="Proteomes" id="UP001500902"/>
    </source>
</evidence>
<dbReference type="Gene3D" id="3.40.50.300">
    <property type="entry name" value="P-loop containing nucleotide triphosphate hydrolases"/>
    <property type="match status" value="1"/>
</dbReference>
<keyword evidence="1" id="KW-0808">Transferase</keyword>
<gene>
    <name evidence="3" type="ORF">GCM10022224_023330</name>
</gene>
<evidence type="ECO:0000313" key="3">
    <source>
        <dbReference type="EMBL" id="GAA3659245.1"/>
    </source>
</evidence>
<proteinExistence type="predicted"/>
<evidence type="ECO:0000256" key="1">
    <source>
        <dbReference type="ARBA" id="ARBA00022679"/>
    </source>
</evidence>
<dbReference type="Proteomes" id="UP001500902">
    <property type="component" value="Unassembled WGS sequence"/>
</dbReference>
<dbReference type="SUPFAM" id="SSF52540">
    <property type="entry name" value="P-loop containing nucleoside triphosphate hydrolases"/>
    <property type="match status" value="1"/>
</dbReference>
<evidence type="ECO:0000256" key="2">
    <source>
        <dbReference type="SAM" id="MobiDB-lite"/>
    </source>
</evidence>
<dbReference type="PANTHER" id="PTHR12788">
    <property type="entry name" value="PROTEIN-TYROSINE SULFOTRANSFERASE 2"/>
    <property type="match status" value="1"/>
</dbReference>
<name>A0ABP7BH93_9ACTN</name>
<reference evidence="4" key="1">
    <citation type="journal article" date="2019" name="Int. J. Syst. Evol. Microbiol.">
        <title>The Global Catalogue of Microorganisms (GCM) 10K type strain sequencing project: providing services to taxonomists for standard genome sequencing and annotation.</title>
        <authorList>
            <consortium name="The Broad Institute Genomics Platform"/>
            <consortium name="The Broad Institute Genome Sequencing Center for Infectious Disease"/>
            <person name="Wu L."/>
            <person name="Ma J."/>
        </authorList>
    </citation>
    <scope>NUCLEOTIDE SEQUENCE [LARGE SCALE GENOMIC DNA]</scope>
    <source>
        <strain evidence="4">JCM 16904</strain>
    </source>
</reference>
<dbReference type="InterPro" id="IPR026634">
    <property type="entry name" value="TPST-like"/>
</dbReference>
<keyword evidence="4" id="KW-1185">Reference proteome</keyword>
<organism evidence="3 4">
    <name type="scientific">Nonomuraea antimicrobica</name>
    <dbReference type="NCBI Taxonomy" id="561173"/>
    <lineage>
        <taxon>Bacteria</taxon>
        <taxon>Bacillati</taxon>
        <taxon>Actinomycetota</taxon>
        <taxon>Actinomycetes</taxon>
        <taxon>Streptosporangiales</taxon>
        <taxon>Streptosporangiaceae</taxon>
        <taxon>Nonomuraea</taxon>
    </lineage>
</organism>
<comment type="caution">
    <text evidence="3">The sequence shown here is derived from an EMBL/GenBank/DDBJ whole genome shotgun (WGS) entry which is preliminary data.</text>
</comment>
<sequence>MGVVQKGFKRRARLLREALRPPWQPAGPETNGSAFTASAGVRRPPKRTQVVDYTFPAAPRLVKSPVFVISPVRSGSTLLRMLLNSHSRIRAPHELHLRTIGVELTPGFSEASMQELGLDRVELEHVVWDRILHLELLRSGKDIVVDKTPGNVFVWERLKYVWPDARFIFLVRHPRGVVSSLENRKDNTATRESLEATALKYFAPLEKARRALDGLTVRYEQLTARPEHVTREVCTYLGVEWEQGMLEYGRHHQGQFTPNLGDRSDNIKSGQIQAARVFDDADDLPPKLAKYATAWGYA</sequence>
<feature type="region of interest" description="Disordered" evidence="2">
    <location>
        <begin position="19"/>
        <end position="43"/>
    </location>
</feature>
<dbReference type="PANTHER" id="PTHR12788:SF10">
    <property type="entry name" value="PROTEIN-TYROSINE SULFOTRANSFERASE"/>
    <property type="match status" value="1"/>
</dbReference>
<dbReference type="EMBL" id="BAAAZP010000040">
    <property type="protein sequence ID" value="GAA3659245.1"/>
    <property type="molecule type" value="Genomic_DNA"/>
</dbReference>